<gene>
    <name evidence="4" type="ORF">TW71_08560</name>
</gene>
<dbReference type="Gene3D" id="3.40.190.10">
    <property type="entry name" value="Periplasmic binding protein-like II"/>
    <property type="match status" value="1"/>
</dbReference>
<evidence type="ECO:0000313" key="4">
    <source>
        <dbReference type="EMBL" id="KJY74969.1"/>
    </source>
</evidence>
<evidence type="ECO:0000259" key="3">
    <source>
        <dbReference type="Pfam" id="PF12793"/>
    </source>
</evidence>
<feature type="domain" description="Transcriptional regulator SgrR N-terminal HTH" evidence="3">
    <location>
        <begin position="4"/>
        <end position="117"/>
    </location>
</feature>
<dbReference type="GO" id="GO:1904680">
    <property type="term" value="F:peptide transmembrane transporter activity"/>
    <property type="evidence" value="ECO:0007669"/>
    <property type="project" value="TreeGrafter"/>
</dbReference>
<dbReference type="AlphaFoldDB" id="A0A837G9S8"/>
<protein>
    <submittedName>
        <fullName evidence="4">ABC transporter substrate-binding protein</fullName>
    </submittedName>
</protein>
<dbReference type="InterPro" id="IPR000914">
    <property type="entry name" value="SBP_5_dom"/>
</dbReference>
<dbReference type="GO" id="GO:0015833">
    <property type="term" value="P:peptide transport"/>
    <property type="evidence" value="ECO:0007669"/>
    <property type="project" value="TreeGrafter"/>
</dbReference>
<sequence length="527" mass="60678">MNKRKLERYEHLFQKMGPGQTKTTIEHIAAAFKCSERHARTLLKHMTDCQWLTWSPIHGRGHKGKLHCLVEPMEACYDQVDLAIREGRYPQAHQLLSFNGREVASGLKRYLERTSRQNEAAVYAPFHRKIEVLHPHHAMERTERHLIHEVFQTLVNTKGEQVVGNLAHSWQSGQDATRWTFYLCSSATFHDHTHVTAHDVAESLSALLRSPYWRRLYDHIVQVTPTSQHSVMIALNTPDPNLPFLLTRAETSILPRDQIRQPLAHFQAIGSGPFKVGVHSDKLLRLVRHPLFSGSCARVEKLELWIHPEWGPDKKCAENFFFLDGEEDTYTVSTKDIGDFFMLFNHVELQTPAFKKALSALFQHKLAPTIAWPFPVAFSYENNNDNRAFARMMTQVGTQMGHVPKGREVSYGQALPKQDMAIGGIRREGDRITSLVAFFKLYPYWRSTLSWSQHEDLLATLATIRRSPSRTDQARRLDQLLQRLNEQNVLVIFQSEDLTLTVPARVRNVEINSIGWCNFAKLWVQPD</sequence>
<reference evidence="4" key="1">
    <citation type="journal article" date="2015" name="BMC Genomics">
        <title>Genome mining reveals unlocked bioactive potential of marine Gram-negative bacteria.</title>
        <authorList>
            <person name="Machado H."/>
            <person name="Sonnenschein E.C."/>
            <person name="Melchiorsen J."/>
            <person name="Gram L."/>
        </authorList>
    </citation>
    <scope>NUCLEOTIDE SEQUENCE</scope>
    <source>
        <strain evidence="4">S2052</strain>
    </source>
</reference>
<accession>A0A837G9S8</accession>
<comment type="caution">
    <text evidence="4">The sequence shown here is derived from an EMBL/GenBank/DDBJ whole genome shotgun (WGS) entry which is preliminary data.</text>
</comment>
<dbReference type="SUPFAM" id="SSF53850">
    <property type="entry name" value="Periplasmic binding protein-like II"/>
    <property type="match status" value="1"/>
</dbReference>
<proteinExistence type="predicted"/>
<evidence type="ECO:0000256" key="1">
    <source>
        <dbReference type="ARBA" id="ARBA00023125"/>
    </source>
</evidence>
<keyword evidence="1" id="KW-0238">DNA-binding</keyword>
<evidence type="ECO:0000259" key="2">
    <source>
        <dbReference type="Pfam" id="PF00496"/>
    </source>
</evidence>
<dbReference type="PANTHER" id="PTHR30290">
    <property type="entry name" value="PERIPLASMIC BINDING COMPONENT OF ABC TRANSPORTER"/>
    <property type="match status" value="1"/>
</dbReference>
<dbReference type="RefSeq" id="WP_045985569.1">
    <property type="nucleotide sequence ID" value="NZ_CP063053.1"/>
</dbReference>
<dbReference type="EMBL" id="JXXR01000008">
    <property type="protein sequence ID" value="KJY74969.1"/>
    <property type="molecule type" value="Genomic_DNA"/>
</dbReference>
<dbReference type="Pfam" id="PF12793">
    <property type="entry name" value="SgrR_N"/>
    <property type="match status" value="1"/>
</dbReference>
<dbReference type="PANTHER" id="PTHR30290:SF72">
    <property type="entry name" value="HTH-TYPE TRANSCRIPTIONAL REGULATOR SGRR"/>
    <property type="match status" value="1"/>
</dbReference>
<dbReference type="Pfam" id="PF00496">
    <property type="entry name" value="SBP_bac_5"/>
    <property type="match status" value="1"/>
</dbReference>
<dbReference type="InterPro" id="IPR025370">
    <property type="entry name" value="SgrR_HTH_N"/>
</dbReference>
<organism evidence="4">
    <name type="scientific">Vibrio coralliilyticus</name>
    <dbReference type="NCBI Taxonomy" id="190893"/>
    <lineage>
        <taxon>Bacteria</taxon>
        <taxon>Pseudomonadati</taxon>
        <taxon>Pseudomonadota</taxon>
        <taxon>Gammaproteobacteria</taxon>
        <taxon>Vibrionales</taxon>
        <taxon>Vibrionaceae</taxon>
        <taxon>Vibrio</taxon>
    </lineage>
</organism>
<dbReference type="GO" id="GO:0003677">
    <property type="term" value="F:DNA binding"/>
    <property type="evidence" value="ECO:0007669"/>
    <property type="project" value="UniProtKB-KW"/>
</dbReference>
<dbReference type="InterPro" id="IPR039424">
    <property type="entry name" value="SBP_5"/>
</dbReference>
<feature type="domain" description="Solute-binding protein family 5" evidence="2">
    <location>
        <begin position="161"/>
        <end position="308"/>
    </location>
</feature>
<name>A0A837G9S8_9VIBR</name>